<feature type="compositionally biased region" description="Polar residues" evidence="1">
    <location>
        <begin position="669"/>
        <end position="705"/>
    </location>
</feature>
<reference evidence="3" key="1">
    <citation type="submission" date="2023-04" db="EMBL/GenBank/DDBJ databases">
        <title>Black Yeasts Isolated from many extreme environments.</title>
        <authorList>
            <person name="Coleine C."/>
            <person name="Stajich J.E."/>
            <person name="Selbmann L."/>
        </authorList>
    </citation>
    <scope>NUCLEOTIDE SEQUENCE</scope>
    <source>
        <strain evidence="3">CCFEE 5312</strain>
    </source>
</reference>
<feature type="region of interest" description="Disordered" evidence="1">
    <location>
        <begin position="992"/>
        <end position="1012"/>
    </location>
</feature>
<feature type="compositionally biased region" description="Basic and acidic residues" evidence="1">
    <location>
        <begin position="1275"/>
        <end position="1290"/>
    </location>
</feature>
<feature type="compositionally biased region" description="Low complexity" evidence="1">
    <location>
        <begin position="1"/>
        <end position="10"/>
    </location>
</feature>
<proteinExistence type="predicted"/>
<dbReference type="Proteomes" id="UP001271007">
    <property type="component" value="Unassembled WGS sequence"/>
</dbReference>
<dbReference type="EMBL" id="JAWDJX010000014">
    <property type="protein sequence ID" value="KAK3053814.1"/>
    <property type="molecule type" value="Genomic_DNA"/>
</dbReference>
<feature type="region of interest" description="Disordered" evidence="1">
    <location>
        <begin position="1"/>
        <end position="99"/>
    </location>
</feature>
<feature type="region of interest" description="Disordered" evidence="1">
    <location>
        <begin position="1193"/>
        <end position="1224"/>
    </location>
</feature>
<feature type="compositionally biased region" description="Acidic residues" evidence="1">
    <location>
        <begin position="1509"/>
        <end position="1527"/>
    </location>
</feature>
<dbReference type="Pfam" id="PF03399">
    <property type="entry name" value="SAC3_GANP"/>
    <property type="match status" value="1"/>
</dbReference>
<feature type="compositionally biased region" description="Polar residues" evidence="1">
    <location>
        <begin position="717"/>
        <end position="729"/>
    </location>
</feature>
<accession>A0AAJ0G9W2</accession>
<gene>
    <name evidence="3" type="primary">SAC3</name>
    <name evidence="3" type="ORF">LTR09_005094</name>
</gene>
<feature type="region of interest" description="Disordered" evidence="1">
    <location>
        <begin position="1259"/>
        <end position="1290"/>
    </location>
</feature>
<dbReference type="GO" id="GO:0006406">
    <property type="term" value="P:mRNA export from nucleus"/>
    <property type="evidence" value="ECO:0007669"/>
    <property type="project" value="TreeGrafter"/>
</dbReference>
<dbReference type="InterPro" id="IPR045107">
    <property type="entry name" value="SAC3/GANP/THP3"/>
</dbReference>
<dbReference type="GO" id="GO:0070390">
    <property type="term" value="C:transcription export complex 2"/>
    <property type="evidence" value="ECO:0007669"/>
    <property type="project" value="TreeGrafter"/>
</dbReference>
<feature type="region of interest" description="Disordered" evidence="1">
    <location>
        <begin position="1111"/>
        <end position="1174"/>
    </location>
</feature>
<feature type="compositionally biased region" description="Basic and acidic residues" evidence="1">
    <location>
        <begin position="1195"/>
        <end position="1204"/>
    </location>
</feature>
<feature type="domain" description="SAC3/GANP/THP3 conserved" evidence="2">
    <location>
        <begin position="143"/>
        <end position="465"/>
    </location>
</feature>
<feature type="compositionally biased region" description="Polar residues" evidence="1">
    <location>
        <begin position="70"/>
        <end position="81"/>
    </location>
</feature>
<name>A0AAJ0G9W2_9PEZI</name>
<feature type="compositionally biased region" description="Polar residues" evidence="1">
    <location>
        <begin position="1122"/>
        <end position="1131"/>
    </location>
</feature>
<dbReference type="PANTHER" id="PTHR12436:SF3">
    <property type="entry name" value="GERMINAL-CENTER ASSOCIATED NUCLEAR PROTEIN"/>
    <property type="match status" value="1"/>
</dbReference>
<evidence type="ECO:0000259" key="2">
    <source>
        <dbReference type="Pfam" id="PF03399"/>
    </source>
</evidence>
<feature type="region of interest" description="Disordered" evidence="1">
    <location>
        <begin position="669"/>
        <end position="856"/>
    </location>
</feature>
<organism evidence="3 4">
    <name type="scientific">Extremus antarcticus</name>
    <dbReference type="NCBI Taxonomy" id="702011"/>
    <lineage>
        <taxon>Eukaryota</taxon>
        <taxon>Fungi</taxon>
        <taxon>Dikarya</taxon>
        <taxon>Ascomycota</taxon>
        <taxon>Pezizomycotina</taxon>
        <taxon>Dothideomycetes</taxon>
        <taxon>Dothideomycetidae</taxon>
        <taxon>Mycosphaerellales</taxon>
        <taxon>Extremaceae</taxon>
        <taxon>Extremus</taxon>
    </lineage>
</organism>
<feature type="compositionally biased region" description="Acidic residues" evidence="1">
    <location>
        <begin position="1543"/>
        <end position="1558"/>
    </location>
</feature>
<feature type="compositionally biased region" description="Polar residues" evidence="1">
    <location>
        <begin position="38"/>
        <end position="50"/>
    </location>
</feature>
<feature type="compositionally biased region" description="Basic residues" evidence="1">
    <location>
        <begin position="935"/>
        <end position="946"/>
    </location>
</feature>
<comment type="caution">
    <text evidence="3">The sequence shown here is derived from an EMBL/GenBank/DDBJ whole genome shotgun (WGS) entry which is preliminary data.</text>
</comment>
<sequence length="1687" mass="184071">MSSVRGQSMRGRGRGSISQVPARGRGRGATTSRGRVFSNPSQPGSSTSTRGGFGQASRPSSSRGSRGSATFATNGFQQQRTPRPAGAFGAATSTGSWGERFQTLTASRERERADAIRRGLIADPDKPRSLADAITPIGTCQGMCAEFERVQRVVQKDVWDEETDPNHSAYALTEEEPDEARMVKKFRRAAAGLEEQLPSDLRPPAILKKTCDYLFNDVIGNAPSLAKVHHFVWDRTRAVRNDFSIQQVRKSEELRIAVECYERIARFHIASLHQLALPQKPYSKYDWQQEREQLDRTLLSLMQYYDDCRGRITLPNEAEFRAYCVIFQLQDPIPDLEDRVQTWPRQILQDTRVQKALDVYMAACNVLDVQGPLKPRAPHLIARQDWQRFWSIVASKETSYLMACVAEIYFSLVRRTVLAALFRTSRANSSNPTEEWTIDLLCHVLAFDDGDQVYEYCQKFGFTFNEREDGQQHLDLSTVKGKALPEPNGGVPKQLKTNLVEDKRFGRTIPAVINGLAVRQAQDAGLVVDETEEDYGMDDVMDEARESGGGTTFGNQEDASAVDDGESLFIPETNGVAAKSTPFGGALAAATTTAPSPFSGFGGGSTFGKPSGSSDIPSLFTKPNAAVQSAQPGLFNGGGAKFDFTKPLASTTPPATTAAPLFSFTQSNNAEASNKAQQSEPTPGFSWNQSTKENQPTKDSSSVFSGLNVPAAKPTPSLFQPFSAPQTSAPILGQMTPSGQPPAAAPSLFPQQPQTSSVTPAVPLTAGLPSQSLELKAQQPQLNASPSPPPSATNNANHDTPLSPLGQGARRPSSSHDNRPKKPSPLSNSITATEETNATSQSAHSEAQQSIRPPAPADDLEANIARVADEFFHAPVAGVLDQYIRHHVSQAITEVKERLEREENNAKADDFRHIRLCVRYGRKWRSLFWQHRLAKSGRERRQRRQRRLQERGSAETEGASFIGHESISSRAGSVLRGGIEPFKPDVEMGSTFSKARAAEPQAHSGSKRPASSNALESIIGVGSKRPVSSHGLEGANGAPARGHKRMKSTSHVDDRGRITKPTVTSHPHADILKRSSFLAFSRDSTSPPTKNTTTSSYFRLKAMGLNRVDATINSEGRKRRMSASTHNTAQTSPPALRSPSLLSSTQDRSIGRTSMPPPASNLSRASQPKDEDEDEALFARLRAARENLSQSTSYYKEEVSRDGELQNSLGASQSSNEFESPSMLRARTEARLRASTTNGTSRAEVPAYRMRESRFVPRENYGRAIERAQQIRATRSRDPSRPESRTSDRIDGVYTAAASFSEALSKPSIRVSDDKPARTNGFGASFGSFAPLSQATAAPTPIYPSFGKQDPISFADHVTEMPMVNPFPDTLPTETLNDQEDQLAYTATSQSWQYPTPQEPMVQPPQSTSATKGQASQFPASPQFPVSQDLTIQPSLIDQALANSFGESHGHGHNHMFSLSNGLPRPETQQDSYLATQAVSLLSDDEDEETEQYNAAPYFQTNGNGDPAEASEELVDETTGDEEEEGLDQSYGHINPYAALARDDDDEAQDEEGEEEDLGQSYGHANPYAALAGGDEAQDEDEGWDSQIEGEEDYDEEEEHTVLNGHAEYDDEDEEGADGDIDDDETEDLETEDDDGGYDLEGDHHGGNVQTNVLWAREAASQPAASPGKNTLQVVGNTVEEAIELSD</sequence>
<feature type="compositionally biased region" description="Polar residues" evidence="1">
    <location>
        <begin position="749"/>
        <end position="759"/>
    </location>
</feature>
<dbReference type="Gene3D" id="1.25.40.990">
    <property type="match status" value="1"/>
</dbReference>
<feature type="compositionally biased region" description="Low complexity" evidence="1">
    <location>
        <begin position="85"/>
        <end position="98"/>
    </location>
</feature>
<evidence type="ECO:0000256" key="1">
    <source>
        <dbReference type="SAM" id="MobiDB-lite"/>
    </source>
</evidence>
<feature type="region of interest" description="Disordered" evidence="1">
    <location>
        <begin position="1024"/>
        <end position="1070"/>
    </location>
</feature>
<keyword evidence="4" id="KW-1185">Reference proteome</keyword>
<evidence type="ECO:0000313" key="3">
    <source>
        <dbReference type="EMBL" id="KAK3053814.1"/>
    </source>
</evidence>
<dbReference type="GO" id="GO:0005737">
    <property type="term" value="C:cytoplasm"/>
    <property type="evidence" value="ECO:0007669"/>
    <property type="project" value="TreeGrafter"/>
</dbReference>
<feature type="compositionally biased region" description="Low complexity" evidence="1">
    <location>
        <begin position="1132"/>
        <end position="1144"/>
    </location>
</feature>
<feature type="compositionally biased region" description="Polar residues" evidence="1">
    <location>
        <begin position="1205"/>
        <end position="1219"/>
    </location>
</feature>
<dbReference type="PANTHER" id="PTHR12436">
    <property type="entry name" value="80 KDA MCM3-ASSOCIATED PROTEIN"/>
    <property type="match status" value="1"/>
</dbReference>
<feature type="compositionally biased region" description="Acidic residues" evidence="1">
    <location>
        <begin position="1576"/>
        <end position="1599"/>
    </location>
</feature>
<feature type="region of interest" description="Disordered" evidence="1">
    <location>
        <begin position="1393"/>
        <end position="1421"/>
    </location>
</feature>
<feature type="compositionally biased region" description="Low complexity" evidence="1">
    <location>
        <begin position="57"/>
        <end position="68"/>
    </location>
</feature>
<protein>
    <submittedName>
        <fullName evidence="3">Actin cytoskeleton and mitosis protein</fullName>
    </submittedName>
</protein>
<dbReference type="InterPro" id="IPR005062">
    <property type="entry name" value="SAC3/GANP/THP3_conserved"/>
</dbReference>
<feature type="compositionally biased region" description="Acidic residues" evidence="1">
    <location>
        <begin position="1609"/>
        <end position="1640"/>
    </location>
</feature>
<evidence type="ECO:0000313" key="4">
    <source>
        <dbReference type="Proteomes" id="UP001271007"/>
    </source>
</evidence>
<feature type="region of interest" description="Disordered" evidence="1">
    <location>
        <begin position="935"/>
        <end position="959"/>
    </location>
</feature>
<feature type="compositionally biased region" description="Polar residues" evidence="1">
    <location>
        <begin position="1404"/>
        <end position="1421"/>
    </location>
</feature>
<feature type="compositionally biased region" description="Polar residues" evidence="1">
    <location>
        <begin position="825"/>
        <end position="851"/>
    </location>
</feature>
<feature type="region of interest" description="Disordered" evidence="1">
    <location>
        <begin position="1495"/>
        <end position="1671"/>
    </location>
</feature>